<gene>
    <name evidence="3" type="ORF">SCF082_LOCUS43724</name>
</gene>
<feature type="compositionally biased region" description="Basic and acidic residues" evidence="2">
    <location>
        <begin position="755"/>
        <end position="774"/>
    </location>
</feature>
<reference evidence="3 4" key="1">
    <citation type="submission" date="2024-02" db="EMBL/GenBank/DDBJ databases">
        <authorList>
            <person name="Chen Y."/>
            <person name="Shah S."/>
            <person name="Dougan E. K."/>
            <person name="Thang M."/>
            <person name="Chan C."/>
        </authorList>
    </citation>
    <scope>NUCLEOTIDE SEQUENCE [LARGE SCALE GENOMIC DNA]</scope>
</reference>
<feature type="compositionally biased region" description="Basic and acidic residues" evidence="2">
    <location>
        <begin position="3302"/>
        <end position="3314"/>
    </location>
</feature>
<feature type="non-terminal residue" evidence="3">
    <location>
        <position position="1"/>
    </location>
</feature>
<dbReference type="CDD" id="cd00084">
    <property type="entry name" value="HMG-box_SF"/>
    <property type="match status" value="1"/>
</dbReference>
<organism evidence="3 4">
    <name type="scientific">Durusdinium trenchii</name>
    <dbReference type="NCBI Taxonomy" id="1381693"/>
    <lineage>
        <taxon>Eukaryota</taxon>
        <taxon>Sar</taxon>
        <taxon>Alveolata</taxon>
        <taxon>Dinophyceae</taxon>
        <taxon>Suessiales</taxon>
        <taxon>Symbiodiniaceae</taxon>
        <taxon>Durusdinium</taxon>
    </lineage>
</organism>
<dbReference type="InterPro" id="IPR029021">
    <property type="entry name" value="Prot-tyrosine_phosphatase-like"/>
</dbReference>
<dbReference type="SUPFAM" id="SSF48403">
    <property type="entry name" value="Ankyrin repeat"/>
    <property type="match status" value="1"/>
</dbReference>
<feature type="region of interest" description="Disordered" evidence="2">
    <location>
        <begin position="1946"/>
        <end position="1969"/>
    </location>
</feature>
<feature type="compositionally biased region" description="Basic and acidic residues" evidence="2">
    <location>
        <begin position="3272"/>
        <end position="3294"/>
    </location>
</feature>
<feature type="compositionally biased region" description="Basic residues" evidence="2">
    <location>
        <begin position="3409"/>
        <end position="3425"/>
    </location>
</feature>
<feature type="coiled-coil region" evidence="1">
    <location>
        <begin position="831"/>
        <end position="865"/>
    </location>
</feature>
<feature type="compositionally biased region" description="Low complexity" evidence="2">
    <location>
        <begin position="2429"/>
        <end position="2443"/>
    </location>
</feature>
<dbReference type="SUPFAM" id="SSF52799">
    <property type="entry name" value="(Phosphotyrosine protein) phosphatases II"/>
    <property type="match status" value="1"/>
</dbReference>
<feature type="non-terminal residue" evidence="3">
    <location>
        <position position="3440"/>
    </location>
</feature>
<feature type="region of interest" description="Disordered" evidence="2">
    <location>
        <begin position="701"/>
        <end position="804"/>
    </location>
</feature>
<feature type="region of interest" description="Disordered" evidence="2">
    <location>
        <begin position="1731"/>
        <end position="1847"/>
    </location>
</feature>
<comment type="caution">
    <text evidence="3">The sequence shown here is derived from an EMBL/GenBank/DDBJ whole genome shotgun (WGS) entry which is preliminary data.</text>
</comment>
<feature type="compositionally biased region" description="Basic and acidic residues" evidence="2">
    <location>
        <begin position="3373"/>
        <end position="3385"/>
    </location>
</feature>
<feature type="region of interest" description="Disordered" evidence="2">
    <location>
        <begin position="573"/>
        <end position="594"/>
    </location>
</feature>
<evidence type="ECO:0000256" key="1">
    <source>
        <dbReference type="SAM" id="Coils"/>
    </source>
</evidence>
<feature type="compositionally biased region" description="Low complexity" evidence="2">
    <location>
        <begin position="703"/>
        <end position="715"/>
    </location>
</feature>
<keyword evidence="4" id="KW-1185">Reference proteome</keyword>
<name>A0ABP0R162_9DINO</name>
<dbReference type="Gene3D" id="3.90.190.10">
    <property type="entry name" value="Protein tyrosine phosphatase superfamily"/>
    <property type="match status" value="1"/>
</dbReference>
<evidence type="ECO:0000313" key="4">
    <source>
        <dbReference type="Proteomes" id="UP001642464"/>
    </source>
</evidence>
<feature type="region of interest" description="Disordered" evidence="2">
    <location>
        <begin position="2343"/>
        <end position="2459"/>
    </location>
</feature>
<dbReference type="PANTHER" id="PTHR34491">
    <property type="entry name" value="A-TYPE INCLUSION PROTEIN, PUTATIVE-RELATED"/>
    <property type="match status" value="1"/>
</dbReference>
<sequence length="3440" mass="377591">GNSRRPSRANSRDRDPASEAPRDALTKRFKRVREFWTQTQVELEERGAQTEPMRPAKKKEAGFGSLFGKKDKTPASSRGLNVNDLDSMKARARKALMRPQYDVTNFYKTEGCFQAIARSNLFDQLTVTVVCLNAVWIAIDTDNNTALFLTQAPEWTFELWLTWLSNMEVVLSTKVATGRRRAAVPLRHKSRGALLRLLGPKQKRQAEAAKAFQSLARHANRTGRNRTADYNVPGSGVCKGVCKTGKGKWKTWTPDAVLRSAFASEGMAVRHVASQVDGSGHRHAAECKHFAAQLVMAGQKDGLAQFLAQAAHEAPRGDHVFDFALTTFMFDETELEVNLHELGLGAWSVLASHAQVPDGVEEEWASGRVWAKQILDLVKHGGEVDQAKADAHTRFLEFFAGFQSVYGLWPTSKLSDQDVWDAWSGLQSTLAGDAYGGKEAVKWGALINGDGDMVSWLEVCDMLAKRLEEGQGILLCCMTGAHKSAALACGLVMYLTGTAFDKAETYLCSLRNCVDLSFKPPGRSPRSASDWLLEWQDRILAEAWTFDICQVLSPHAFRKKAIQVGFEAMHTRPKAKAAKTGSGEQDPGYSSGGFEHGFSTVSSQELNSSMESEASWGFTPSLKRSLPTASGDGFLVLKDELASKEMRAAKLNQLCADLEALDSKMMVLLMPADKVAMPSVAQQKQATAEPTAPNVKEQGGLNAAAADQPEQPEARASADVGQVAAADKVPATGQVADEPAEKPADQADICDIDVPDQKDDGGNVEMEAQKEDAHCQGGEFQVDYAPDEPAANSKKQGAAASDCGRSVLEGEKQPLDHSLRNQDSEVMSRVLELLEEQRLQRQAVLARSEEELTRQTLQVEALRALLGPEPLTVLDLLVDVGPSVVLALSDSDGRTLLHHAARIGAWQVAERLVSINPHVCDQFTSPSGRPAHWSPLMVFIDSGCPGLSESQYMGLLHLLLNNSSLATVEARAANGMSALHMSCSKGMNRTTRKVVWAIYNKATGNEAAFGLVSSLLNQPDARGRGCVDLALGCNVGLAMWLQRHWNARPLQPPPRASAQEWYDRNPWYQRHWPCFAGKLLQLSLEAQQKAVALVKETFLHQLSVPALNKWTTIQPCLTLVCAMQQWSNVLPQAFGRCFPEGPQAELSEDDSPDEGAALGVPLDQTKRWRKLARKRQRKAAYFMQDPQSKWATLMWSVLTAPVMVVHYSLFKRGTWLSERRCENDELTSVASFCNPVLNPAAKASAELGSLLLDTVHAAWGPLVGSYGPVLSWPQERLRGTRRGILIAIGQMYRKLIEPWRRYPWKLYDVPLLEAGLQLDRARAFFAELPCCLDGFSAKLKAWLQTPEALLQEKTLTFLREVFDRVVLTSTFIERAFARLSRWCDRKGPKPTLATLAAKNAVYHFRYLTELWRERGFKDGTLTKERSQKCRPTWAHGVRKGRTRNGLHIFAKEMGLKPSKELGRQWRLLSQEQREHYATLARADNIQSRALQANKVSHMAESAEVRGGFWQMSTPHGFPLCRNIVEANLSNLRSLADEFKRATRSLWPESPDSFDGAPEQPFPLWAPCDPECCPHRLSDAQRLCFTALLDVLREVIMRRGPAASDVGQEPLLLQFSSTSLRATRQVVVAYNTRKKPIDAALVELQRIEEPNTRPGVLEVLACALGVDGQLPLVGDVPFCARLAADALDWDMFVLKVGPVSRLDHFDILASGPVDVQALKAEIVREKEAQRALTALRKMTPRPVGTGRGKGKGNRRKGLAKGKGKGRGKLVTADERSDASCDDGGGSSQSDASDDTLKEEGSDGSGTGVAPEQPQVAPPPVSLASDGPLARLAPSQPRRNQKRGKVWGTRPAFQIAPIHAGGSRTPTGFGAICGLHWDASKPGLTCKKAMSPGQLTAAECELRLKRWLVAGLSSEGWGANQREVHVSMGGVQLSQFAEGLNLKELDDLAADPQRPQARVSKKRPRAEEKEMQTAFRKAEESELGSAHTGSLLSLRISYTLRKARQCLLCNTSSTDESPLTYGDDEVSLEVQGRVPWRSYEKARADDGEVYKVPSGKLCLVCFNVYRALGHLACVVATGNVFVLLAVEQAAVRERPDCSSLAVVCCSFSFRKHSGVVPLAFQAICCLQGIARRVECTLDCALLAMSPHQIQGLHKAYKKVDFYYKFVSRKGNENEHKSFLQARKAWVKQHNEAGPDRKRLQSKKALLEAKKELKVEQKTGGKFIAPRKQFVSLESWDESKRGPVDQSKVVTEAVFGKSVEGIWVNKGAAGVFDYEEYQDTSLVEQETVHNSSETPFAEESLARKRKALLGELQEGSQAREKASVEGEELDMAGLLAAIQSQGHAASGQVKGDLAKSDGADAPASDNKSDDSGTSSSEEGSNHAGRFGPTASKKQQASQGLAKAKLKPTATQSNQNKKPAKPHRFIDSSNITGGSAKAKAKPSSAGSQQAERKESSASLESSGTLLADGRAQRALRNLKEKLFEWQQALLKIKVDDDLPKADAQSQAAFRTECTRRASEAKILSRQTRDYSKRMDKSNNKSLFEEDLLSLSRLEQASARLHSWFTLCATGSSASPAEMVAAYENVSGFFDLLSSDAFGSCFQLKYALAKASQHCLYGEYAQYCCLFTASSEEMKPLAQSLGHQCLVESVAAEVEGRILLSLKAIKTADVQAMASGQVDLPTALLEAKDLCEAVVAACAKYGEDDFLASPLKKPCSVASGLLNVADISATASAVEVMEQSQAEEDSHGSFEGAIQVFFSEHAVGQSLVDLATARVASGEKEQIAQAAVGELGDELPKLQALSHAFCVQGIKLIKDDLLPVQKQFLCNALSNDCMVGSEEAGQTLIELDEVWSGLKHTCLVEHTFWESGPATGQVEAVLREYKDLSATLCDMANFVFLQNDKFKEKQKLDVAATTLKRWVDIVPNKLKKWVDTGLAQLVEDRMLSVCRSKQQALFSAGLTAVAEVTKQCVAGSPPSFNQGAQQQLLMKIPKSHSLRPLVTSFLEVLTLQSQSGDQLKLATALDMTGKHYQEALSTAEWQEDLRKTGLKETSGWLKALRQKVACEALDEMERTHKKRCLSMEKIKVAKLPSLTDEENYRKVGLRCVGQLADVTALLEKDCKALKTLRSALVRLKAAQFGEENTTPLLAELDLAQKKAGHDVFAPGPGEIECEELVVQTSFHVAAVAALCLVRNPKLAPPNPDGKLLKQVADISVTLRGKWELLPEGELKLQGGRLLSECEEVSKSKGQRERPKMDGNVKSKPPSATMLGADAVVAKGKKDANACKDGESCKPKERGPKAPGEEEEPEKEGERKDDQHEVKKSKGKDKKEKKRDDDDKEDKKDKKEKKRKKEDKDKGEGKKTNKDKKSDKHDKKEKKEKKERRQQAEDKVEKAKSRKRKVEEEEEEERPVPEPKATPRPKGKCKSAPKPKAKPKAAPDTAARGRGRGR</sequence>
<feature type="compositionally biased region" description="Basic residues" evidence="2">
    <location>
        <begin position="1747"/>
        <end position="1766"/>
    </location>
</feature>
<feature type="region of interest" description="Disordered" evidence="2">
    <location>
        <begin position="3234"/>
        <end position="3260"/>
    </location>
</feature>
<evidence type="ECO:0000256" key="2">
    <source>
        <dbReference type="SAM" id="MobiDB-lite"/>
    </source>
</evidence>
<feature type="compositionally biased region" description="Basic and acidic residues" evidence="2">
    <location>
        <begin position="3344"/>
        <end position="3364"/>
    </location>
</feature>
<proteinExistence type="predicted"/>
<dbReference type="EMBL" id="CAXAMM010040401">
    <property type="protein sequence ID" value="CAK9092936.1"/>
    <property type="molecule type" value="Genomic_DNA"/>
</dbReference>
<feature type="compositionally biased region" description="Basic and acidic residues" evidence="2">
    <location>
        <begin position="3234"/>
        <end position="3251"/>
    </location>
</feature>
<accession>A0ABP0R162</accession>
<dbReference type="InterPro" id="IPR036770">
    <property type="entry name" value="Ankyrin_rpt-contain_sf"/>
</dbReference>
<dbReference type="PANTHER" id="PTHR34491:SF74">
    <property type="entry name" value="DUF4456 DOMAIN-CONTAINING PROTEIN"/>
    <property type="match status" value="1"/>
</dbReference>
<feature type="compositionally biased region" description="Basic and acidic residues" evidence="2">
    <location>
        <begin position="3324"/>
        <end position="3335"/>
    </location>
</feature>
<evidence type="ECO:0000313" key="3">
    <source>
        <dbReference type="EMBL" id="CAK9092936.1"/>
    </source>
</evidence>
<feature type="region of interest" description="Disordered" evidence="2">
    <location>
        <begin position="1"/>
        <end position="24"/>
    </location>
</feature>
<dbReference type="Proteomes" id="UP001642464">
    <property type="component" value="Unassembled WGS sequence"/>
</dbReference>
<feature type="compositionally biased region" description="Basic and acidic residues" evidence="2">
    <location>
        <begin position="10"/>
        <end position="24"/>
    </location>
</feature>
<protein>
    <submittedName>
        <fullName evidence="3">Serine protease HtrA-like</fullName>
    </submittedName>
</protein>
<dbReference type="Gene3D" id="1.25.40.20">
    <property type="entry name" value="Ankyrin repeat-containing domain"/>
    <property type="match status" value="1"/>
</dbReference>
<keyword evidence="1" id="KW-0175">Coiled coil</keyword>
<feature type="region of interest" description="Disordered" evidence="2">
    <location>
        <begin position="3272"/>
        <end position="3440"/>
    </location>
</feature>